<feature type="region of interest" description="Disordered" evidence="1">
    <location>
        <begin position="1"/>
        <end position="53"/>
    </location>
</feature>
<keyword evidence="3" id="KW-1185">Reference proteome</keyword>
<sequence length="121" mass="13693">MCKNSPDVPLSSCGPRTTRTRAASRRPCRPRHATLAQRPASLTPDRGTRRSTRSNYRLREATWATAHRPAIMRHNLRSLPDQCSTLLSLPTLLDITAVVLRTQCSQDRAQHCAYQEVWARS</sequence>
<proteinExistence type="predicted"/>
<accession>A0AAV7LGG4</accession>
<dbReference type="AlphaFoldDB" id="A0AAV7LGG4"/>
<reference evidence="2" key="1">
    <citation type="journal article" date="2022" name="bioRxiv">
        <title>Sequencing and chromosome-scale assembly of the giantPleurodeles waltlgenome.</title>
        <authorList>
            <person name="Brown T."/>
            <person name="Elewa A."/>
            <person name="Iarovenko S."/>
            <person name="Subramanian E."/>
            <person name="Araus A.J."/>
            <person name="Petzold A."/>
            <person name="Susuki M."/>
            <person name="Suzuki K.-i.T."/>
            <person name="Hayashi T."/>
            <person name="Toyoda A."/>
            <person name="Oliveira C."/>
            <person name="Osipova E."/>
            <person name="Leigh N.D."/>
            <person name="Simon A."/>
            <person name="Yun M.H."/>
        </authorList>
    </citation>
    <scope>NUCLEOTIDE SEQUENCE</scope>
    <source>
        <strain evidence="2">20211129_DDA</strain>
        <tissue evidence="2">Liver</tissue>
    </source>
</reference>
<evidence type="ECO:0000313" key="3">
    <source>
        <dbReference type="Proteomes" id="UP001066276"/>
    </source>
</evidence>
<protein>
    <submittedName>
        <fullName evidence="2">Uncharacterized protein</fullName>
    </submittedName>
</protein>
<evidence type="ECO:0000256" key="1">
    <source>
        <dbReference type="SAM" id="MobiDB-lite"/>
    </source>
</evidence>
<gene>
    <name evidence="2" type="ORF">NDU88_001615</name>
</gene>
<dbReference type="Proteomes" id="UP001066276">
    <property type="component" value="Chromosome 11"/>
</dbReference>
<feature type="compositionally biased region" description="Basic residues" evidence="1">
    <location>
        <begin position="18"/>
        <end position="32"/>
    </location>
</feature>
<name>A0AAV7LGG4_PLEWA</name>
<evidence type="ECO:0000313" key="2">
    <source>
        <dbReference type="EMBL" id="KAJ1088458.1"/>
    </source>
</evidence>
<dbReference type="EMBL" id="JANPWB010000015">
    <property type="protein sequence ID" value="KAJ1088458.1"/>
    <property type="molecule type" value="Genomic_DNA"/>
</dbReference>
<organism evidence="2 3">
    <name type="scientific">Pleurodeles waltl</name>
    <name type="common">Iberian ribbed newt</name>
    <dbReference type="NCBI Taxonomy" id="8319"/>
    <lineage>
        <taxon>Eukaryota</taxon>
        <taxon>Metazoa</taxon>
        <taxon>Chordata</taxon>
        <taxon>Craniata</taxon>
        <taxon>Vertebrata</taxon>
        <taxon>Euteleostomi</taxon>
        <taxon>Amphibia</taxon>
        <taxon>Batrachia</taxon>
        <taxon>Caudata</taxon>
        <taxon>Salamandroidea</taxon>
        <taxon>Salamandridae</taxon>
        <taxon>Pleurodelinae</taxon>
        <taxon>Pleurodeles</taxon>
    </lineage>
</organism>
<comment type="caution">
    <text evidence="2">The sequence shown here is derived from an EMBL/GenBank/DDBJ whole genome shotgun (WGS) entry which is preliminary data.</text>
</comment>